<gene>
    <name evidence="5" type="primary">yfkQ</name>
    <name evidence="5" type="ORF">GCM10007096_40730</name>
</gene>
<dbReference type="Proteomes" id="UP000656813">
    <property type="component" value="Unassembled WGS sequence"/>
</dbReference>
<dbReference type="InterPro" id="IPR050768">
    <property type="entry name" value="UPF0353/GerABKA_families"/>
</dbReference>
<name>A0A8J2ZZX0_9BACL</name>
<feature type="transmembrane region" description="Helical" evidence="4">
    <location>
        <begin position="338"/>
        <end position="356"/>
    </location>
</feature>
<dbReference type="PIRSF" id="PIRSF005690">
    <property type="entry name" value="GerBA"/>
    <property type="match status" value="1"/>
</dbReference>
<keyword evidence="6" id="KW-1185">Reference proteome</keyword>
<feature type="region of interest" description="Disordered" evidence="3">
    <location>
        <begin position="489"/>
        <end position="509"/>
    </location>
</feature>
<feature type="transmembrane region" description="Helical" evidence="4">
    <location>
        <begin position="424"/>
        <end position="448"/>
    </location>
</feature>
<protein>
    <submittedName>
        <fullName evidence="5">Putative membrane protein YfkQ</fullName>
    </submittedName>
</protein>
<evidence type="ECO:0000256" key="1">
    <source>
        <dbReference type="ARBA" id="ARBA00005278"/>
    </source>
</evidence>
<comment type="caution">
    <text evidence="5">The sequence shown here is derived from an EMBL/GenBank/DDBJ whole genome shotgun (WGS) entry which is preliminary data.</text>
</comment>
<evidence type="ECO:0000256" key="4">
    <source>
        <dbReference type="SAM" id="Phobius"/>
    </source>
</evidence>
<dbReference type="AlphaFoldDB" id="A0A8J2ZZX0"/>
<dbReference type="EMBL" id="BMFV01000051">
    <property type="protein sequence ID" value="GGH88424.1"/>
    <property type="molecule type" value="Genomic_DNA"/>
</dbReference>
<reference evidence="5" key="2">
    <citation type="submission" date="2020-09" db="EMBL/GenBank/DDBJ databases">
        <authorList>
            <person name="Sun Q."/>
            <person name="Zhou Y."/>
        </authorList>
    </citation>
    <scope>NUCLEOTIDE SEQUENCE</scope>
    <source>
        <strain evidence="5">CGMCC 1.12777</strain>
    </source>
</reference>
<comment type="similarity">
    <text evidence="1">Belongs to the GerABKA family.</text>
</comment>
<evidence type="ECO:0000256" key="2">
    <source>
        <dbReference type="ARBA" id="ARBA00023136"/>
    </source>
</evidence>
<feature type="transmembrane region" description="Helical" evidence="4">
    <location>
        <begin position="368"/>
        <end position="387"/>
    </location>
</feature>
<reference evidence="5" key="1">
    <citation type="journal article" date="2014" name="Int. J. Syst. Evol. Microbiol.">
        <title>Complete genome sequence of Corynebacterium casei LMG S-19264T (=DSM 44701T), isolated from a smear-ripened cheese.</title>
        <authorList>
            <consortium name="US DOE Joint Genome Institute (JGI-PGF)"/>
            <person name="Walter F."/>
            <person name="Albersmeier A."/>
            <person name="Kalinowski J."/>
            <person name="Ruckert C."/>
        </authorList>
    </citation>
    <scope>NUCLEOTIDE SEQUENCE</scope>
    <source>
        <strain evidence="5">CGMCC 1.12777</strain>
    </source>
</reference>
<dbReference type="GO" id="GO:0009847">
    <property type="term" value="P:spore germination"/>
    <property type="evidence" value="ECO:0007669"/>
    <property type="project" value="InterPro"/>
</dbReference>
<organism evidence="5 6">
    <name type="scientific">Pullulanibacillus pueri</name>
    <dbReference type="NCBI Taxonomy" id="1437324"/>
    <lineage>
        <taxon>Bacteria</taxon>
        <taxon>Bacillati</taxon>
        <taxon>Bacillota</taxon>
        <taxon>Bacilli</taxon>
        <taxon>Bacillales</taxon>
        <taxon>Sporolactobacillaceae</taxon>
        <taxon>Pullulanibacillus</taxon>
    </lineage>
</organism>
<sequence>MGKSHLENPVIETQQLVGPLNRSLKENIAKLKAAFQSCDDINFLYIKPENKSCLIYLSDIVSSQKLNELHQAFSSVGEAHDSLIKSCEADRLPYQVSHVESEWSALIEKILLGYAILLTDGQERASTFNISHPIGREVTTPEVERTVEGPKEGFVEQSQVNLHLIRQKIRTPSLKVNRLTLGTQTKTQITILYIEGIANEKIVQEVHKRLSRIKTDSILDSRYVQSMISDAPFSPFPTMLSTERPDRVSAELLEGKVAILTDGSPSALVAPITFVEYLHSSEDYYNSSVVSTIIRWVRFLGLFVALILPAFFVAVVTFHQDLLQTPLLIRVAANRANLPYPALVEAIFMYLTYELLREAGLRMPKIFGGPIITILGLILISQAAVTAGVIGPLMSIVVSTTALTAFILPNYSFHQIIRFCGIPLLLLSGFFGFMGILVGLMFGLAHLVSLRSFGIPYLSPVSPSRKEGWKDVFFRVPWWAMETLPPGLGIDNDKTNTKPPKRNGEDHFE</sequence>
<dbReference type="Pfam" id="PF03323">
    <property type="entry name" value="GerA"/>
    <property type="match status" value="1"/>
</dbReference>
<keyword evidence="4" id="KW-0812">Transmembrane</keyword>
<dbReference type="PANTHER" id="PTHR22550">
    <property type="entry name" value="SPORE GERMINATION PROTEIN"/>
    <property type="match status" value="1"/>
</dbReference>
<feature type="transmembrane region" description="Helical" evidence="4">
    <location>
        <begin position="296"/>
        <end position="318"/>
    </location>
</feature>
<dbReference type="RefSeq" id="WP_188499225.1">
    <property type="nucleotide sequence ID" value="NZ_BMFV01000051.1"/>
</dbReference>
<dbReference type="GO" id="GO:0016020">
    <property type="term" value="C:membrane"/>
    <property type="evidence" value="ECO:0007669"/>
    <property type="project" value="InterPro"/>
</dbReference>
<evidence type="ECO:0000256" key="3">
    <source>
        <dbReference type="SAM" id="MobiDB-lite"/>
    </source>
</evidence>
<proteinExistence type="inferred from homology"/>
<evidence type="ECO:0000313" key="6">
    <source>
        <dbReference type="Proteomes" id="UP000656813"/>
    </source>
</evidence>
<accession>A0A8J2ZZX0</accession>
<evidence type="ECO:0000313" key="5">
    <source>
        <dbReference type="EMBL" id="GGH88424.1"/>
    </source>
</evidence>
<keyword evidence="2 4" id="KW-0472">Membrane</keyword>
<feature type="compositionally biased region" description="Basic and acidic residues" evidence="3">
    <location>
        <begin position="491"/>
        <end position="509"/>
    </location>
</feature>
<keyword evidence="4" id="KW-1133">Transmembrane helix</keyword>
<dbReference type="PANTHER" id="PTHR22550:SF5">
    <property type="entry name" value="LEUCINE ZIPPER PROTEIN 4"/>
    <property type="match status" value="1"/>
</dbReference>
<feature type="transmembrane region" description="Helical" evidence="4">
    <location>
        <begin position="393"/>
        <end position="412"/>
    </location>
</feature>
<dbReference type="InterPro" id="IPR004995">
    <property type="entry name" value="Spore_Ger"/>
</dbReference>